<keyword evidence="6" id="KW-1185">Reference proteome</keyword>
<reference evidence="7" key="1">
    <citation type="submission" date="2025-08" db="UniProtKB">
        <authorList>
            <consortium name="RefSeq"/>
        </authorList>
    </citation>
    <scope>IDENTIFICATION</scope>
</reference>
<dbReference type="SUPFAM" id="SSF54364">
    <property type="entry name" value="Translation initiation factor IF3, N-terminal domain"/>
    <property type="match status" value="1"/>
</dbReference>
<dbReference type="AlphaFoldDB" id="A0AAJ6VE24"/>
<evidence type="ECO:0000256" key="4">
    <source>
        <dbReference type="SAM" id="MobiDB-lite"/>
    </source>
</evidence>
<accession>A0AAJ6VE24</accession>
<evidence type="ECO:0000256" key="1">
    <source>
        <dbReference type="ARBA" id="ARBA00005439"/>
    </source>
</evidence>
<dbReference type="Gene3D" id="3.30.110.10">
    <property type="entry name" value="Translation initiation factor 3 (IF-3), C-terminal domain"/>
    <property type="match status" value="1"/>
</dbReference>
<protein>
    <submittedName>
        <fullName evidence="7">Uncharacterized protein LOC105140644</fullName>
    </submittedName>
</protein>
<dbReference type="InterPro" id="IPR036787">
    <property type="entry name" value="T_IF-3_N_sf"/>
</dbReference>
<dbReference type="NCBIfam" id="TIGR00168">
    <property type="entry name" value="infC"/>
    <property type="match status" value="1"/>
</dbReference>
<feature type="region of interest" description="Disordered" evidence="4">
    <location>
        <begin position="147"/>
        <end position="168"/>
    </location>
</feature>
<feature type="domain" description="Translation initiation factor 3 N-terminal" evidence="5">
    <location>
        <begin position="85"/>
        <end position="151"/>
    </location>
</feature>
<dbReference type="RefSeq" id="XP_011045861.1">
    <property type="nucleotide sequence ID" value="XM_011047559.1"/>
</dbReference>
<dbReference type="InterPro" id="IPR001288">
    <property type="entry name" value="Translation_initiation_fac_3"/>
</dbReference>
<keyword evidence="2" id="KW-0396">Initiation factor</keyword>
<dbReference type="Pfam" id="PF05198">
    <property type="entry name" value="IF3_N"/>
    <property type="match status" value="1"/>
</dbReference>
<dbReference type="GO" id="GO:0032790">
    <property type="term" value="P:ribosome disassembly"/>
    <property type="evidence" value="ECO:0007669"/>
    <property type="project" value="TreeGrafter"/>
</dbReference>
<feature type="compositionally biased region" description="Basic and acidic residues" evidence="4">
    <location>
        <begin position="387"/>
        <end position="397"/>
    </location>
</feature>
<organism evidence="6 7">
    <name type="scientific">Populus euphratica</name>
    <name type="common">Euphrates poplar</name>
    <dbReference type="NCBI Taxonomy" id="75702"/>
    <lineage>
        <taxon>Eukaryota</taxon>
        <taxon>Viridiplantae</taxon>
        <taxon>Streptophyta</taxon>
        <taxon>Embryophyta</taxon>
        <taxon>Tracheophyta</taxon>
        <taxon>Spermatophyta</taxon>
        <taxon>Magnoliopsida</taxon>
        <taxon>eudicotyledons</taxon>
        <taxon>Gunneridae</taxon>
        <taxon>Pentapetalae</taxon>
        <taxon>rosids</taxon>
        <taxon>fabids</taxon>
        <taxon>Malpighiales</taxon>
        <taxon>Salicaceae</taxon>
        <taxon>Saliceae</taxon>
        <taxon>Populus</taxon>
    </lineage>
</organism>
<dbReference type="SUPFAM" id="SSF55200">
    <property type="entry name" value="Translation initiation factor IF3, C-terminal domain"/>
    <property type="match status" value="1"/>
</dbReference>
<evidence type="ECO:0000256" key="3">
    <source>
        <dbReference type="ARBA" id="ARBA00022917"/>
    </source>
</evidence>
<dbReference type="GeneID" id="105140644"/>
<dbReference type="PANTHER" id="PTHR10938">
    <property type="entry name" value="TRANSLATION INITIATION FACTOR IF-3"/>
    <property type="match status" value="1"/>
</dbReference>
<comment type="similarity">
    <text evidence="1">Belongs to the IF-3 family.</text>
</comment>
<dbReference type="Proteomes" id="UP000694918">
    <property type="component" value="Unplaced"/>
</dbReference>
<name>A0AAJ6VE24_POPEU</name>
<evidence type="ECO:0000313" key="7">
    <source>
        <dbReference type="RefSeq" id="XP_011045861.1"/>
    </source>
</evidence>
<dbReference type="KEGG" id="peu:105140644"/>
<evidence type="ECO:0000256" key="2">
    <source>
        <dbReference type="ARBA" id="ARBA00022540"/>
    </source>
</evidence>
<proteinExistence type="inferred from homology"/>
<dbReference type="GO" id="GO:0043022">
    <property type="term" value="F:ribosome binding"/>
    <property type="evidence" value="ECO:0007669"/>
    <property type="project" value="TreeGrafter"/>
</dbReference>
<feature type="compositionally biased region" description="Polar residues" evidence="4">
    <location>
        <begin position="334"/>
        <end position="358"/>
    </location>
</feature>
<keyword evidence="3" id="KW-0648">Protein biosynthesis</keyword>
<feature type="region of interest" description="Disordered" evidence="4">
    <location>
        <begin position="276"/>
        <end position="535"/>
    </location>
</feature>
<feature type="compositionally biased region" description="Polar residues" evidence="4">
    <location>
        <begin position="501"/>
        <end position="510"/>
    </location>
</feature>
<dbReference type="Gene3D" id="3.10.20.80">
    <property type="entry name" value="Translation initiation factor 3 (IF-3), N-terminal domain"/>
    <property type="match status" value="1"/>
</dbReference>
<dbReference type="PANTHER" id="PTHR10938:SF4">
    <property type="entry name" value="TRANSLATION INITIATION FACTOR IF3-1, MITOCHONDRIAL"/>
    <property type="match status" value="1"/>
</dbReference>
<dbReference type="InterPro" id="IPR036788">
    <property type="entry name" value="T_IF-3_C_sf"/>
</dbReference>
<sequence length="535" mass="59703">MAFWIRTNQSKLIFLSKQLKIYYLQISYDSSLKYTATSSRSPVLANPVWDFIKKHSGFCNNVRFFAAPVQAKVNKEEKTLSGPRLNEKITAPIVRLVSDEGHSVLSLREALERAKRLELDLVEVQRNANPPVCKLLNFNREKYKKELKEKERSKSKAGETLRKGDHKEVRFAAKTEQRDLEMKADMAKRLMERGYRVKCLVIGSRKKRSMSKVPRDEDQETDFDYEEFERKKEEEELLALLSRFISLIEDVSIVDSGPKAGRKMAYAIVRHVKFGSSKKGGGKKDELANARPTDSRSAPPKGPVMSKEEHAEFYMESEDESAGDFDKVFDFSNDAKSPSINDLEGSNSVTEPATSSVEFNAPKFSHPRSAHDVRNARLPSALPEPSPGKENRYRRSEPGNQFLQTSMDNKGPGKQDSFKFEPQFSNQRRQPQPQPQMNATPSVGERKQVSPDFSASRNSKAPHETPKQAASPPETAKPASSYGIFSSAKAVIPGKQGSVADDSTGNSSLPGSQSDGGVDQGGQKGFGIFSRGRPN</sequence>
<dbReference type="GO" id="GO:0003743">
    <property type="term" value="F:translation initiation factor activity"/>
    <property type="evidence" value="ECO:0007669"/>
    <property type="project" value="UniProtKB-KW"/>
</dbReference>
<gene>
    <name evidence="7" type="primary">LOC105140644</name>
</gene>
<evidence type="ECO:0000313" key="6">
    <source>
        <dbReference type="Proteomes" id="UP000694918"/>
    </source>
</evidence>
<dbReference type="InterPro" id="IPR019814">
    <property type="entry name" value="Translation_initiation_fac_3_N"/>
</dbReference>
<evidence type="ECO:0000259" key="5">
    <source>
        <dbReference type="Pfam" id="PF05198"/>
    </source>
</evidence>
<feature type="compositionally biased region" description="Polar residues" evidence="4">
    <location>
        <begin position="398"/>
        <end position="408"/>
    </location>
</feature>